<evidence type="ECO:0000256" key="1">
    <source>
        <dbReference type="SAM" id="MobiDB-lite"/>
    </source>
</evidence>
<feature type="region of interest" description="Disordered" evidence="1">
    <location>
        <begin position="504"/>
        <end position="1013"/>
    </location>
</feature>
<feature type="region of interest" description="Disordered" evidence="1">
    <location>
        <begin position="1751"/>
        <end position="2021"/>
    </location>
</feature>
<gene>
    <name evidence="2" type="ORF">RDB_LOCUS15120</name>
</gene>
<feature type="compositionally biased region" description="Basic and acidic residues" evidence="1">
    <location>
        <begin position="182"/>
        <end position="197"/>
    </location>
</feature>
<feature type="compositionally biased region" description="Polar residues" evidence="1">
    <location>
        <begin position="1292"/>
        <end position="1327"/>
    </location>
</feature>
<feature type="compositionally biased region" description="Polar residues" evidence="1">
    <location>
        <begin position="1712"/>
        <end position="1728"/>
    </location>
</feature>
<feature type="compositionally biased region" description="Polar residues" evidence="1">
    <location>
        <begin position="952"/>
        <end position="974"/>
    </location>
</feature>
<organism evidence="2 3">
    <name type="scientific">Rhizoctonia solani</name>
    <dbReference type="NCBI Taxonomy" id="456999"/>
    <lineage>
        <taxon>Eukaryota</taxon>
        <taxon>Fungi</taxon>
        <taxon>Dikarya</taxon>
        <taxon>Basidiomycota</taxon>
        <taxon>Agaricomycotina</taxon>
        <taxon>Agaricomycetes</taxon>
        <taxon>Cantharellales</taxon>
        <taxon>Ceratobasidiaceae</taxon>
        <taxon>Rhizoctonia</taxon>
    </lineage>
</organism>
<feature type="compositionally biased region" description="Low complexity" evidence="1">
    <location>
        <begin position="833"/>
        <end position="895"/>
    </location>
</feature>
<feature type="compositionally biased region" description="Acidic residues" evidence="1">
    <location>
        <begin position="566"/>
        <end position="592"/>
    </location>
</feature>
<dbReference type="Proteomes" id="UP000663826">
    <property type="component" value="Unassembled WGS sequence"/>
</dbReference>
<reference evidence="2" key="1">
    <citation type="submission" date="2021-01" db="EMBL/GenBank/DDBJ databases">
        <authorList>
            <person name="Kaushik A."/>
        </authorList>
    </citation>
    <scope>NUCLEOTIDE SEQUENCE</scope>
    <source>
        <strain evidence="2">AG1-1B</strain>
    </source>
</reference>
<protein>
    <submittedName>
        <fullName evidence="2">Uncharacterized protein</fullName>
    </submittedName>
</protein>
<feature type="compositionally biased region" description="Basic and acidic residues" evidence="1">
    <location>
        <begin position="453"/>
        <end position="467"/>
    </location>
</feature>
<feature type="region of interest" description="Disordered" evidence="1">
    <location>
        <begin position="1113"/>
        <end position="1252"/>
    </location>
</feature>
<dbReference type="PANTHER" id="PTHR35711:SF1">
    <property type="entry name" value="ECTODERMAL, ISOFORM F"/>
    <property type="match status" value="1"/>
</dbReference>
<feature type="compositionally biased region" description="Polar residues" evidence="1">
    <location>
        <begin position="1921"/>
        <end position="1937"/>
    </location>
</feature>
<feature type="compositionally biased region" description="Acidic residues" evidence="1">
    <location>
        <begin position="975"/>
        <end position="984"/>
    </location>
</feature>
<feature type="compositionally biased region" description="Low complexity" evidence="1">
    <location>
        <begin position="408"/>
        <end position="449"/>
    </location>
</feature>
<dbReference type="PANTHER" id="PTHR35711">
    <property type="entry name" value="EXPRESSED PROTEIN"/>
    <property type="match status" value="1"/>
</dbReference>
<feature type="compositionally biased region" description="Acidic residues" evidence="1">
    <location>
        <begin position="1952"/>
        <end position="1961"/>
    </location>
</feature>
<feature type="compositionally biased region" description="Polar residues" evidence="1">
    <location>
        <begin position="896"/>
        <end position="912"/>
    </location>
</feature>
<feature type="compositionally biased region" description="Low complexity" evidence="1">
    <location>
        <begin position="297"/>
        <end position="306"/>
    </location>
</feature>
<feature type="region of interest" description="Disordered" evidence="1">
    <location>
        <begin position="1025"/>
        <end position="1073"/>
    </location>
</feature>
<feature type="region of interest" description="Disordered" evidence="1">
    <location>
        <begin position="1"/>
        <end position="483"/>
    </location>
</feature>
<feature type="compositionally biased region" description="Polar residues" evidence="1">
    <location>
        <begin position="601"/>
        <end position="657"/>
    </location>
</feature>
<feature type="compositionally biased region" description="Polar residues" evidence="1">
    <location>
        <begin position="1407"/>
        <end position="1416"/>
    </location>
</feature>
<feature type="compositionally biased region" description="Polar residues" evidence="1">
    <location>
        <begin position="219"/>
        <end position="242"/>
    </location>
</feature>
<feature type="compositionally biased region" description="Polar residues" evidence="1">
    <location>
        <begin position="387"/>
        <end position="404"/>
    </location>
</feature>
<feature type="compositionally biased region" description="Polar residues" evidence="1">
    <location>
        <begin position="1027"/>
        <end position="1055"/>
    </location>
</feature>
<feature type="compositionally biased region" description="Acidic residues" evidence="1">
    <location>
        <begin position="346"/>
        <end position="381"/>
    </location>
</feature>
<feature type="region of interest" description="Disordered" evidence="1">
    <location>
        <begin position="2065"/>
        <end position="2144"/>
    </location>
</feature>
<feature type="compositionally biased region" description="Pro residues" evidence="1">
    <location>
        <begin position="115"/>
        <end position="124"/>
    </location>
</feature>
<dbReference type="EMBL" id="CAJMWQ010000638">
    <property type="protein sequence ID" value="CAE6369176.1"/>
    <property type="molecule type" value="Genomic_DNA"/>
</dbReference>
<feature type="compositionally biased region" description="Basic and acidic residues" evidence="1">
    <location>
        <begin position="1751"/>
        <end position="1760"/>
    </location>
</feature>
<proteinExistence type="predicted"/>
<feature type="region of interest" description="Disordered" evidence="1">
    <location>
        <begin position="1292"/>
        <end position="1429"/>
    </location>
</feature>
<feature type="compositionally biased region" description="Polar residues" evidence="1">
    <location>
        <begin position="765"/>
        <end position="797"/>
    </location>
</feature>
<evidence type="ECO:0000313" key="2">
    <source>
        <dbReference type="EMBL" id="CAE6369176.1"/>
    </source>
</evidence>
<feature type="compositionally biased region" description="Low complexity" evidence="1">
    <location>
        <begin position="271"/>
        <end position="280"/>
    </location>
</feature>
<sequence>MPTASTSKPGMSRIPKPGGSRIPTVGGSKIPSLGGRGVMGAKAPAAEESPNPKARKILRPTNAPAIASEALKPAQPTARKRSFASPPTSARKRQRLELPLRSSGRTGDPLDVIHPSPPSPPSPPRTSRVENSIQASSPTPPPPPRAQERARSTTAFNIPLGDQSSLLGGVDMDVSSAGLYSDFDHGRTPSPKPEKHAFIRGKANSTRRRSTASTRRSSVTPKPSQKSTTPRRSPQSMRQPSATPRRYEAKNLPPPTVTPTSMQARKEARLAEAQAKLAAARSEVEAEPAPKQPATSLQARLAAAQAEAERRLRMSVESGDNEGLSVVQEESYVEGQSDRDDRLNEDQEEEMEDEEGQEEAEEEGEGEDDTVQPLRDEDDDLPATREAWSSQTQTPKASTSTTPRARSRGTTTPGFRPTTTPATRPTTTPAHKPTTTPATAKRATTTPATSYKRKAEPDLRDTLDPSKSDTPSEYVPDEQESTEDMVFYQRRPSLGFSLSQLSLHTPHQIPSKKEIKEMLHDDGEIASRTRSRRVSGDGTRRESLAGAMTGLKLNDQRGDFSVAIRDDDDEEEQEEEEEDEQEDEGDEGDEGDETVRHHTTTPRTSGYSYSTTPRNLPSTTPRTKPSAGTGNASTTPRNDSSMAGPSTTPFYHPSTTPGDDPHYTKRKYGRPSISDSPTRGPGRARGRGWDRGQGSGGTVSPTYGDDVSRADEEQLLPERRSISRGRSGTSPAKERATRRGHGGRSQSGGSVSRIEKSMDEETFVEGQTQQSTFGGRPTSSTRRQTEQSYASGSNNRGGRTENRTPKPKSPMKVEVVIPQRSTKSVSKTPVFKPTSSVSSFQPSTSMGSSKPVSSVSQHSGSNLSSRPEASISSANSMASVSSSHSLSTSTSVFNSPTKITLQQPTPELSSLDRSPGSHQDMMADTSLGSQQYTRHTDGGDMSVSLGSHHESIGSQLESTSSRYSMNEPSTSQQDQDMDFVDEVPETSSPGTLYEQRGASKLPSQSSFSHLLDRDMVMRSERTATMRMETSQRNITAHTDISQRSMTLSRSISAKSHTPATKKPAPKKTPGLKILSDSQASRLNTFTPRAPPAPVDDSVEFTPASRFDFNESHMDFEDTPARGTKFVQSTPFVRNGARPSLGLSTLQDLHLDDSMEDEEIPDSQAGSSECDNKAYEPERIETTPQREISVAVSTSSPNRSLRTQRVPTPRAPRLSNPVDDEEDEDELELPPSPSAGRGNLQEGSSLPDGNGINGRRLSDILMLRARQARDRSWGGEILGDGEMTRLGDQANSLLNRSSGSKLSSAGDPSQVQTDKTPSTFGISTSSNLLGLDTGHASGDNSGFETNLDGKERVQDYDTDVRFDGPSDTNRRSGTPVFYHSSEHEESDEGEVSSIPELPEQMEEEFRSSGGSITSPVPSDQEELEPEDDEDMDYDENGEPIIKISGPPEALVQAKSALIQLGYVEDEEYMEEYSRVRSSRSRSRSISRVGDYTRNISIGASPRGHLGDRTTGVSRSQMMAEATMYEDWEPPSRHQLRARKWDEHDWRMLAHYMRRVQKSQALMKGLSSRQELDLKNVDVAAVVQRFIEEETHGIKLEGEWDRSEIASRVDFLIKTEGYKKDGSWRSTLANITAPGFSTQRIRRHEPEPEASPEMESPAKGRMLPATLSEHPGPARIAAAQAIVPLSSVQITKETIPSSKIPEQAPWLARQLLRNSTSTSSATKRPVQTSPAKARRHQEPDVMTFDQSLAEKPLEQSMDKRTNEQQSADDVSIEELPNEPTIQEHLAEDESVEEGSDEELPVEEPSVEEQGSHEVDEDVEEDAEEDVEDDVEEDVEDDVEEDVEEDIGQEAEGDVEVEEYEEEQDLLAQGQTYEVPLSISPARTRSPPKSRRHLDASISTNRGLEVSMRSAGAPPTPIARFFGTISSYISGRPQKNQTGEPSMPILKPVSRDPIDLIDDGEDEPIFPVLNHVPTPIRPTPARRNRQKRVESRIDMPALQHISPARTNKEPPRPRPRMRRVGSVKDLTRSFELMEEKSREEAEIARNIGARRVVSDSSRPRLVPAQVHYVAPSAPVRLNQPKAPPKPARNKPTVPLLPAVPARAAPPPATRKPLKQPTRTRPARPSAAKKKVVPKKEVEVITISDTES</sequence>
<feature type="compositionally biased region" description="Basic and acidic residues" evidence="1">
    <location>
        <begin position="706"/>
        <end position="721"/>
    </location>
</feature>
<evidence type="ECO:0000313" key="3">
    <source>
        <dbReference type="Proteomes" id="UP000663826"/>
    </source>
</evidence>
<feature type="compositionally biased region" description="Low complexity" evidence="1">
    <location>
        <begin position="2087"/>
        <end position="2099"/>
    </location>
</feature>
<feature type="compositionally biased region" description="Basic and acidic residues" evidence="1">
    <location>
        <begin position="511"/>
        <end position="527"/>
    </location>
</feature>
<feature type="compositionally biased region" description="Basic and acidic residues" evidence="1">
    <location>
        <begin position="1346"/>
        <end position="1369"/>
    </location>
</feature>
<comment type="caution">
    <text evidence="2">The sequence shown here is derived from an EMBL/GenBank/DDBJ whole genome shotgun (WGS) entry which is preliminary data.</text>
</comment>
<feature type="compositionally biased region" description="Low complexity" evidence="1">
    <location>
        <begin position="2113"/>
        <end position="2122"/>
    </location>
</feature>
<feature type="compositionally biased region" description="Basic and acidic residues" evidence="1">
    <location>
        <begin position="534"/>
        <end position="543"/>
    </location>
</feature>
<accession>A0A8H2WEQ4</accession>
<feature type="compositionally biased region" description="Polar residues" evidence="1">
    <location>
        <begin position="1181"/>
        <end position="1205"/>
    </location>
</feature>
<feature type="compositionally biased region" description="Acidic residues" evidence="1">
    <location>
        <begin position="1217"/>
        <end position="1227"/>
    </location>
</feature>
<feature type="region of interest" description="Disordered" evidence="1">
    <location>
        <begin position="1712"/>
        <end position="1739"/>
    </location>
</feature>
<name>A0A8H2WEQ4_9AGAM</name>
<feature type="compositionally biased region" description="Acidic residues" evidence="1">
    <location>
        <begin position="1812"/>
        <end position="1862"/>
    </location>
</feature>
<feature type="compositionally biased region" description="Basic and acidic residues" evidence="1">
    <location>
        <begin position="1169"/>
        <end position="1180"/>
    </location>
</feature>
<feature type="compositionally biased region" description="Acidic residues" evidence="1">
    <location>
        <begin position="1418"/>
        <end position="1429"/>
    </location>
</feature>
<feature type="compositionally biased region" description="Basic and acidic residues" evidence="1">
    <location>
        <begin position="336"/>
        <end position="345"/>
    </location>
</feature>
<feature type="compositionally biased region" description="Acidic residues" evidence="1">
    <location>
        <begin position="1784"/>
        <end position="1804"/>
    </location>
</feature>